<evidence type="ECO:0000313" key="2">
    <source>
        <dbReference type="Proteomes" id="UP000823588"/>
    </source>
</evidence>
<dbReference type="EMBL" id="JAGGKQ010000018">
    <property type="protein sequence ID" value="MBP1923271.1"/>
    <property type="molecule type" value="Genomic_DNA"/>
</dbReference>
<dbReference type="Gene3D" id="1.10.10.10">
    <property type="entry name" value="Winged helix-like DNA-binding domain superfamily/Winged helix DNA-binding domain"/>
    <property type="match status" value="1"/>
</dbReference>
<accession>A0A8T4GIM2</accession>
<dbReference type="Proteomes" id="UP000823588">
    <property type="component" value="Unassembled WGS sequence"/>
</dbReference>
<proteinExistence type="predicted"/>
<dbReference type="InterPro" id="IPR036390">
    <property type="entry name" value="WH_DNA-bd_sf"/>
</dbReference>
<dbReference type="InterPro" id="IPR036388">
    <property type="entry name" value="WH-like_DNA-bd_sf"/>
</dbReference>
<dbReference type="RefSeq" id="WP_209486105.1">
    <property type="nucleotide sequence ID" value="NZ_JAGGKQ010000018.1"/>
</dbReference>
<sequence>MNGDRERDESGQFEAEHTDDEIIQAVRLNEPAGTQEVADELEIARQSADYRLRRLLDQGRVEKKMIGNSLAWEVTE</sequence>
<comment type="caution">
    <text evidence="1">The sequence shown here is derived from an EMBL/GenBank/DDBJ whole genome shotgun (WGS) entry which is preliminary data.</text>
</comment>
<protein>
    <submittedName>
        <fullName evidence="1">Putative transcriptional regulator</fullName>
    </submittedName>
</protein>
<organism evidence="1 2">
    <name type="scientific">Halorubrum alkaliphilum</name>
    <dbReference type="NCBI Taxonomy" id="261290"/>
    <lineage>
        <taxon>Archaea</taxon>
        <taxon>Methanobacteriati</taxon>
        <taxon>Methanobacteriota</taxon>
        <taxon>Stenosarchaea group</taxon>
        <taxon>Halobacteria</taxon>
        <taxon>Halobacteriales</taxon>
        <taxon>Haloferacaceae</taxon>
        <taxon>Halorubrum</taxon>
    </lineage>
</organism>
<reference evidence="1" key="1">
    <citation type="submission" date="2021-03" db="EMBL/GenBank/DDBJ databases">
        <title>Genomic Encyclopedia of Type Strains, Phase IV (KMG-IV): sequencing the most valuable type-strain genomes for metagenomic binning, comparative biology and taxonomic classification.</title>
        <authorList>
            <person name="Goeker M."/>
        </authorList>
    </citation>
    <scope>NUCLEOTIDE SEQUENCE</scope>
    <source>
        <strain evidence="1">DSM 23564</strain>
    </source>
</reference>
<dbReference type="SUPFAM" id="SSF46785">
    <property type="entry name" value="Winged helix' DNA-binding domain"/>
    <property type="match status" value="1"/>
</dbReference>
<keyword evidence="2" id="KW-1185">Reference proteome</keyword>
<dbReference type="AlphaFoldDB" id="A0A8T4GIM2"/>
<name>A0A8T4GIM2_9EURY</name>
<evidence type="ECO:0000313" key="1">
    <source>
        <dbReference type="EMBL" id="MBP1923271.1"/>
    </source>
</evidence>
<dbReference type="OrthoDB" id="174131at2157"/>
<gene>
    <name evidence="1" type="ORF">J2751_002310</name>
</gene>